<feature type="transmembrane region" description="Helical" evidence="2">
    <location>
        <begin position="310"/>
        <end position="332"/>
    </location>
</feature>
<feature type="transmembrane region" description="Helical" evidence="2">
    <location>
        <begin position="338"/>
        <end position="355"/>
    </location>
</feature>
<dbReference type="PANTHER" id="PTHR31600">
    <property type="entry name" value="TINY MACROCYSTS PROTEIN B-RELATED"/>
    <property type="match status" value="1"/>
</dbReference>
<dbReference type="EMBL" id="GG662647">
    <property type="protein sequence ID" value="EAR98878.2"/>
    <property type="molecule type" value="Genomic_DNA"/>
</dbReference>
<protein>
    <submittedName>
        <fullName evidence="3">Transmembrane protein, putative</fullName>
    </submittedName>
</protein>
<gene>
    <name evidence="3" type="ORF">TTHERM_00255690</name>
</gene>
<feature type="transmembrane region" description="Helical" evidence="2">
    <location>
        <begin position="244"/>
        <end position="265"/>
    </location>
</feature>
<feature type="transmembrane region" description="Helical" evidence="2">
    <location>
        <begin position="2184"/>
        <end position="2208"/>
    </location>
</feature>
<accession>Q23QL0</accession>
<dbReference type="Proteomes" id="UP000009168">
    <property type="component" value="Unassembled WGS sequence"/>
</dbReference>
<dbReference type="GeneID" id="7825857"/>
<dbReference type="PANTHER" id="PTHR31600:SF2">
    <property type="entry name" value="GAMETE ENRICHED GENE 10 PROTEIN-RELATED"/>
    <property type="match status" value="1"/>
</dbReference>
<feature type="transmembrane region" description="Helical" evidence="2">
    <location>
        <begin position="277"/>
        <end position="298"/>
    </location>
</feature>
<feature type="transmembrane region" description="Helical" evidence="2">
    <location>
        <begin position="367"/>
        <end position="386"/>
    </location>
</feature>
<evidence type="ECO:0000313" key="4">
    <source>
        <dbReference type="Proteomes" id="UP000009168"/>
    </source>
</evidence>
<feature type="coiled-coil region" evidence="1">
    <location>
        <begin position="979"/>
        <end position="1010"/>
    </location>
</feature>
<sequence length="2249" mass="264091">MNKSSFLKGCEKIVKFKKINRIDSTENALILGQQKLKFAFEIECIRCHTNLINLLDEQYLIQEQSQILQEKINWKINQIFVKIQQIRIEKKQDKQRDHNMKQAFLKKRSQISKQILYFYQEELYQIVNVYPRNKPFYSAMTLIKHLLIFFFSLQKQFSKLIDADSNYNFLKKYGIVDFMKNYTLKRSLRVIFLSVNGAILLYIAFAFARNIFKSQKLSKQIDEKYILNRVYSNEENKNEKKNQIITLFSFFTIIHKYILYVPSVFLSLHGITRNPLAIILLLISILLNVIISDVDYNYEIKSIDYLAKPFSYVSFIFNTIIEFCFFLAINYVPNGQSILLAAYFLTSAVIQHLFCQFYNKNSQFLSVFSHISLFTISIIIQVGISFKIPNLLISILTVAYLPICFKIANIIIKRNCQKIVDEFQSLILENQNSNIDFDKIIRLNLFEDIANSRESERRDVQLFNLIINSDIDFSNSVFVSPTMQKSHSPHKFQKIQQLKQENNVVKNKLQSQIQQTLQIEQFNDNAHMVIVKDRVKRILKEQFKKMLKEKQRNKQSGFYEQLIYFVFLIEVNQSYRIYWLQQLELSVNKNLSMKQKQMFYSVHSIFLKKRSVMRKLMGRSNPFDCSFLEVIVFEKRLEQSYVLLDLAVKLKLEILNIMKQKEIKVNDLIQKIELMQQLKRDLKVHLNSLCYMNDDSLDLLNIQALFLENLAFSEKDINLMQVNKYKKKYQAKLRHKYLDNLQDDEIVSSTLNNDRFDEKTCIVFANYKDQRTLIINSVSSNFQDIFYFTTNNDIKGHNIESIIPFAFQPIHSKYIENYLDEEISCSTNQDQKNGQILIQEDKNTLLDEETLDLDKKNEAQKAREKYKNSLEIQDFCEYQGCRMNRQIIFAQINHMLILPVRIDLRVNYFQDEKTFGLTAKIKHINYQYEYVLYEEDNLNVIGLTDKFHYTFFPNKESLAKISIKKVFPFLAGIQDVNYNKDKLEEKNEYHNNLTEQMENILKEQQKQKKNQPKRQKINFIVIQEIDPKSGTMLSTAFSLASSKKSLAVVKSTKQLKSMYVQKDLSSYTFTFVQLSLHKVNYRGIEDISYIEIQKMRQLNPYEQAPYILSQLKNPKKREIYEKYFQTNQDLEKIIIELEQKAILCNHSAYNNQASSSLQAISALNNFLVAQNSNNQISIQSSSLINNLLPQNQNQNVQTPTQQKSSTLEDNQNIEIGRIKSGNIILDQDVISEQEEDELSVQGLEVSIDKKDNNKKQKNKNKQQLNYQICNKQNSIEINNNMASQQNPSLQDQNFIHSFQEIQQEDHVDNQFLINNLIGMNDFHKNMNYYQNQSSFNEKSINNEMYSINYNQNTFYNNHMYNEIDEIKIQQSSNQLNKLNTTNNDEASRIGLLNKQQKQQNLQYNQQQIPQHLISPVSSEKALNLVFFSPTSNQTLNINDKNQQTATSLSCQELKFFSPRATQQSISNLIEPNQDKKINNEKNRPSEWLLSPKSIEGQTQRSDQDFKFTANAVKLSAKDKTEDNVEAKANQYNIQIQNQNYISQPAPRGTKTDDYSKENTKFQHREEYFSTSTPFGYNQQNNQKEDKNTKKLKVQEIQYDIASTNSKDSSSASAKRQLQQIMADKSLLQIIKVINILGILCFCIMICLTWVQYGQTINNINASYFDYQVFNWPTQYQSYLSSIVKYQNINYMVKYSTDLKFANLTQKSLFRNQTRNNLNYIKSNIINLIAQMERASTERKIFQLLRNNYFIYYIGQYYDPNQLSNTPSIPSKLLQIQYNTTLQYGVVLSFSNIYRSFSSTGNGTTGNSSTNANSRAEYYMISNEQQELQALKDIQNKMVTLQQNEQQGISDQLTVLMVLIITINGICFSIILPLYYYIQKERDVIISLFATFSTYKIDSLIKQIQRSYYNQKQLSIHSNKNSLSIKQTIASLQSLSKEKDVRKQNISSITKLPRFNPKIAIIVFFIYLLIICYPIIVKIVTQDYLAKTILDLQTMKKVYQLRSYLLENIAINFNVIVMKINPTLKPMSPTMYYDYLNNLNQQQQQINTDIQWIVSSQYQNSRYNQNLYDSFFFSAFKKNLCDVFNQYPQYNTNSTKLNTTICDSTNQGFLQQGFEVAYKQTLYLFPDLYRMYTIPDNKTSVAQISQFLSTFNIIDYMLYTEFLDECIVSLNQFILSQNDQFYDQIILFQIILISIQIILMVLVFFLGWVSFSSYLNDSLHETKNYLQILDINTLIENTYILTYIKKNSTI</sequence>
<keyword evidence="2" id="KW-0472">Membrane</keyword>
<reference evidence="4" key="1">
    <citation type="journal article" date="2006" name="PLoS Biol.">
        <title>Macronuclear genome sequence of the ciliate Tetrahymena thermophila, a model eukaryote.</title>
        <authorList>
            <person name="Eisen J.A."/>
            <person name="Coyne R.S."/>
            <person name="Wu M."/>
            <person name="Wu D."/>
            <person name="Thiagarajan M."/>
            <person name="Wortman J.R."/>
            <person name="Badger J.H."/>
            <person name="Ren Q."/>
            <person name="Amedeo P."/>
            <person name="Jones K.M."/>
            <person name="Tallon L.J."/>
            <person name="Delcher A.L."/>
            <person name="Salzberg S.L."/>
            <person name="Silva J.C."/>
            <person name="Haas B.J."/>
            <person name="Majoros W.H."/>
            <person name="Farzad M."/>
            <person name="Carlton J.M."/>
            <person name="Smith R.K. Jr."/>
            <person name="Garg J."/>
            <person name="Pearlman R.E."/>
            <person name="Karrer K.M."/>
            <person name="Sun L."/>
            <person name="Manning G."/>
            <person name="Elde N.C."/>
            <person name="Turkewitz A.P."/>
            <person name="Asai D.J."/>
            <person name="Wilkes D.E."/>
            <person name="Wang Y."/>
            <person name="Cai H."/>
            <person name="Collins K."/>
            <person name="Stewart B.A."/>
            <person name="Lee S.R."/>
            <person name="Wilamowska K."/>
            <person name="Weinberg Z."/>
            <person name="Ruzzo W.L."/>
            <person name="Wloga D."/>
            <person name="Gaertig J."/>
            <person name="Frankel J."/>
            <person name="Tsao C.-C."/>
            <person name="Gorovsky M.A."/>
            <person name="Keeling P.J."/>
            <person name="Waller R.F."/>
            <person name="Patron N.J."/>
            <person name="Cherry J.M."/>
            <person name="Stover N.A."/>
            <person name="Krieger C.J."/>
            <person name="del Toro C."/>
            <person name="Ryder H.F."/>
            <person name="Williamson S.C."/>
            <person name="Barbeau R.A."/>
            <person name="Hamilton E.P."/>
            <person name="Orias E."/>
        </authorList>
    </citation>
    <scope>NUCLEOTIDE SEQUENCE [LARGE SCALE GENOMIC DNA]</scope>
    <source>
        <strain evidence="4">SB210</strain>
    </source>
</reference>
<keyword evidence="2" id="KW-1133">Transmembrane helix</keyword>
<evidence type="ECO:0000256" key="2">
    <source>
        <dbReference type="SAM" id="Phobius"/>
    </source>
</evidence>
<evidence type="ECO:0000256" key="1">
    <source>
        <dbReference type="SAM" id="Coils"/>
    </source>
</evidence>
<organism evidence="3 4">
    <name type="scientific">Tetrahymena thermophila (strain SB210)</name>
    <dbReference type="NCBI Taxonomy" id="312017"/>
    <lineage>
        <taxon>Eukaryota</taxon>
        <taxon>Sar</taxon>
        <taxon>Alveolata</taxon>
        <taxon>Ciliophora</taxon>
        <taxon>Intramacronucleata</taxon>
        <taxon>Oligohymenophorea</taxon>
        <taxon>Hymenostomatida</taxon>
        <taxon>Tetrahymenina</taxon>
        <taxon>Tetrahymenidae</taxon>
        <taxon>Tetrahymena</taxon>
    </lineage>
</organism>
<evidence type="ECO:0000313" key="3">
    <source>
        <dbReference type="EMBL" id="EAR98878.2"/>
    </source>
</evidence>
<dbReference type="HOGENOM" id="CLU_003064_0_0_1"/>
<dbReference type="KEGG" id="tet:TTHERM_00255690"/>
<feature type="transmembrane region" description="Helical" evidence="2">
    <location>
        <begin position="1852"/>
        <end position="1877"/>
    </location>
</feature>
<dbReference type="InterPro" id="IPR052994">
    <property type="entry name" value="Tiny_macrocysts_regulators"/>
</dbReference>
<feature type="transmembrane region" description="Helical" evidence="2">
    <location>
        <begin position="1958"/>
        <end position="1980"/>
    </location>
</feature>
<name>Q23QL0_TETTS</name>
<keyword evidence="1" id="KW-0175">Coiled coil</keyword>
<feature type="transmembrane region" description="Helical" evidence="2">
    <location>
        <begin position="188"/>
        <end position="208"/>
    </location>
</feature>
<dbReference type="InParanoid" id="Q23QL0"/>
<keyword evidence="2 3" id="KW-0812">Transmembrane</keyword>
<keyword evidence="4" id="KW-1185">Reference proteome</keyword>
<proteinExistence type="predicted"/>
<feature type="transmembrane region" description="Helical" evidence="2">
    <location>
        <begin position="1629"/>
        <end position="1650"/>
    </location>
</feature>
<dbReference type="RefSeq" id="XP_001019123.2">
    <property type="nucleotide sequence ID" value="XM_001019123.2"/>
</dbReference>